<dbReference type="OrthoDB" id="9949093at2759"/>
<dbReference type="InterPro" id="IPR053872">
    <property type="entry name" value="CATSPERG_N"/>
</dbReference>
<dbReference type="GO" id="GO:0036128">
    <property type="term" value="C:CatSper complex"/>
    <property type="evidence" value="ECO:0007669"/>
    <property type="project" value="InterPro"/>
</dbReference>
<evidence type="ECO:0000259" key="4">
    <source>
        <dbReference type="Pfam" id="PF22846"/>
    </source>
</evidence>
<protein>
    <submittedName>
        <fullName evidence="7">Cation channel sperm-associated protein subunit gamma-like</fullName>
    </submittedName>
</protein>
<dbReference type="GeneID" id="115819521"/>
<feature type="domain" description="CATSPERG beta-propeller" evidence="2">
    <location>
        <begin position="235"/>
        <end position="371"/>
    </location>
</feature>
<keyword evidence="6" id="KW-1185">Reference proteome</keyword>
<feature type="domain" description="CATSPERG C-terminal" evidence="4">
    <location>
        <begin position="761"/>
        <end position="820"/>
    </location>
</feature>
<organism evidence="6 7">
    <name type="scientific">Chanos chanos</name>
    <name type="common">Milkfish</name>
    <name type="synonym">Mugil chanos</name>
    <dbReference type="NCBI Taxonomy" id="29144"/>
    <lineage>
        <taxon>Eukaryota</taxon>
        <taxon>Metazoa</taxon>
        <taxon>Chordata</taxon>
        <taxon>Craniata</taxon>
        <taxon>Vertebrata</taxon>
        <taxon>Euteleostomi</taxon>
        <taxon>Actinopterygii</taxon>
        <taxon>Neopterygii</taxon>
        <taxon>Teleostei</taxon>
        <taxon>Ostariophysi</taxon>
        <taxon>Gonorynchiformes</taxon>
        <taxon>Chanidae</taxon>
        <taxon>Chanos</taxon>
    </lineage>
</organism>
<reference evidence="7" key="1">
    <citation type="submission" date="2025-08" db="UniProtKB">
        <authorList>
            <consortium name="RefSeq"/>
        </authorList>
    </citation>
    <scope>IDENTIFICATION</scope>
</reference>
<dbReference type="PANTHER" id="PTHR14327">
    <property type="entry name" value="CATION CHANNEL SPERM-ASSOCIATED PROTEIN SUBUNIT GAMMA"/>
    <property type="match status" value="1"/>
</dbReference>
<feature type="signal peptide" evidence="1">
    <location>
        <begin position="1"/>
        <end position="17"/>
    </location>
</feature>
<dbReference type="Pfam" id="PF22851">
    <property type="entry name" value="CATSPERG_Ig-like"/>
    <property type="match status" value="1"/>
</dbReference>
<proteinExistence type="predicted"/>
<accession>A0A6J2W0P7</accession>
<name>A0A6J2W0P7_CHACN</name>
<dbReference type="InParanoid" id="A0A6J2W0P7"/>
<sequence length="821" mass="92668">MWSVEILLVLLFLSVETLERRCEWGARLCETGNPLNSTWVCNFGDPLTSPTGGMEIQELSHSVQAVMSTLDYQPVDTQQSSNKIYNKDTQMALMTGLTPEVTLIIQEPTHPVHLKPQRLHLVLTTAPSQDNVSCDSNFCQFGWYAPMPMLNGSVVYRVKVNSNGVGQEVPEKSFSINVNGFVQSNKTQKAEMSVGVEIPALEDMLSLETASRPLWAVYEHAPVLLLAGIPGFNAEAIATESSLFIRHNHLLYRFVGNYSLLALRVPPSDSWQPVLQSVCVSGMVPVFLPHHGTEYLYALGGGGQKDTLYRFEIYDGDLNYTELLDSKGRTACQFMNSTGCEVRWAAFNPVHSLTDIILVELEQREPESSYQLLILEQDFRLGDAFPSLDVGQTFLFFAGFPLDQMIKYFTMSFHGEFAFVTETEEVFSTLQTLRGHLSHSTANSLLTVYYDWDKQLQEVIYTVDTEGRGSVLKRKIPVPEILSRSHHSTHPHKVRQQDDVSFPTACPFILERLENLPHPEPFNRIQQYQATPPRMHPSSGLHSTQSLITYQGLMYRLLHMHSAYLQVDWYFYIGSNAFSSSGFSVEMEGYSRPSLSSELTLPDKVYLNYRDSLSFTIHITATGHQQLLQDSTDRKFLDVMVYREEQLHLRTVTFNVTVMDRGAYPGQALAGEGLIPLSVLLRGQHRLSVLIGCRPGSRLAYDAIGSVQESIRLNGQYLDCLNPDPSSPCFYFEDYYRPIILLQDMVSGRSERYLGSSQRTLIWIFEEVPETLTFTEQGFPVMTFNTSPISWFCQSNSPCGELVPHGLISPDFYFTAEVSSK</sequence>
<feature type="domain" description="CATSPERG N-terminal" evidence="3">
    <location>
        <begin position="88"/>
        <end position="177"/>
    </location>
</feature>
<evidence type="ECO:0000313" key="6">
    <source>
        <dbReference type="Proteomes" id="UP000504632"/>
    </source>
</evidence>
<feature type="domain" description="CATSPERG Ig-like" evidence="5">
    <location>
        <begin position="600"/>
        <end position="682"/>
    </location>
</feature>
<keyword evidence="1" id="KW-0732">Signal</keyword>
<dbReference type="InterPro" id="IPR053874">
    <property type="entry name" value="CATSPERG_Ig-like"/>
</dbReference>
<feature type="chain" id="PRO_5027104510" evidence="1">
    <location>
        <begin position="18"/>
        <end position="821"/>
    </location>
</feature>
<feature type="domain" description="CATSPERG C-terminal" evidence="4">
    <location>
        <begin position="717"/>
        <end position="756"/>
    </location>
</feature>
<dbReference type="AlphaFoldDB" id="A0A6J2W0P7"/>
<dbReference type="InterPro" id="IPR053871">
    <property type="entry name" value="CATSPERG_beta-prop"/>
</dbReference>
<evidence type="ECO:0000313" key="7">
    <source>
        <dbReference type="RefSeq" id="XP_030638890.1"/>
    </source>
</evidence>
<evidence type="ECO:0000259" key="2">
    <source>
        <dbReference type="Pfam" id="PF15064"/>
    </source>
</evidence>
<dbReference type="PANTHER" id="PTHR14327:SF1">
    <property type="entry name" value="CATION CHANNEL SPERM-ASSOCIATED AUXILIARY SUBUNIT GAMMA"/>
    <property type="match status" value="1"/>
</dbReference>
<dbReference type="Pfam" id="PF22846">
    <property type="entry name" value="CATSPERG_C"/>
    <property type="match status" value="2"/>
</dbReference>
<evidence type="ECO:0000259" key="3">
    <source>
        <dbReference type="Pfam" id="PF22840"/>
    </source>
</evidence>
<dbReference type="RefSeq" id="XP_030638890.1">
    <property type="nucleotide sequence ID" value="XM_030783030.1"/>
</dbReference>
<gene>
    <name evidence="7" type="primary">LOC115819521</name>
</gene>
<dbReference type="GO" id="GO:0097228">
    <property type="term" value="C:sperm principal piece"/>
    <property type="evidence" value="ECO:0007669"/>
    <property type="project" value="InterPro"/>
</dbReference>
<evidence type="ECO:0000259" key="5">
    <source>
        <dbReference type="Pfam" id="PF22851"/>
    </source>
</evidence>
<evidence type="ECO:0000256" key="1">
    <source>
        <dbReference type="SAM" id="SignalP"/>
    </source>
</evidence>
<dbReference type="InterPro" id="IPR053873">
    <property type="entry name" value="CATSPERG_C"/>
</dbReference>
<dbReference type="Proteomes" id="UP000504632">
    <property type="component" value="Chromosome 8"/>
</dbReference>
<dbReference type="InterPro" id="IPR028246">
    <property type="entry name" value="CATSPERG"/>
</dbReference>
<dbReference type="Pfam" id="PF15064">
    <property type="entry name" value="CATSPERG_beta-prop"/>
    <property type="match status" value="1"/>
</dbReference>
<dbReference type="Pfam" id="PF22840">
    <property type="entry name" value="CATSPERG_NTD"/>
    <property type="match status" value="1"/>
</dbReference>